<dbReference type="PROSITE" id="PS51257">
    <property type="entry name" value="PROKAR_LIPOPROTEIN"/>
    <property type="match status" value="1"/>
</dbReference>
<evidence type="ECO:0000313" key="3">
    <source>
        <dbReference type="Proteomes" id="UP000616779"/>
    </source>
</evidence>
<evidence type="ECO:0000256" key="1">
    <source>
        <dbReference type="ARBA" id="ARBA00022729"/>
    </source>
</evidence>
<evidence type="ECO:0000313" key="2">
    <source>
        <dbReference type="EMBL" id="NOU75374.1"/>
    </source>
</evidence>
<comment type="caution">
    <text evidence="2">The sequence shown here is derived from an EMBL/GenBank/DDBJ whole genome shotgun (WGS) entry which is preliminary data.</text>
</comment>
<proteinExistence type="predicted"/>
<organism evidence="2 3">
    <name type="scientific">Paenibacillus phytorum</name>
    <dbReference type="NCBI Taxonomy" id="2654977"/>
    <lineage>
        <taxon>Bacteria</taxon>
        <taxon>Bacillati</taxon>
        <taxon>Bacillota</taxon>
        <taxon>Bacilli</taxon>
        <taxon>Bacillales</taxon>
        <taxon>Paenibacillaceae</taxon>
        <taxon>Paenibacillus</taxon>
    </lineage>
</organism>
<keyword evidence="1" id="KW-0732">Signal</keyword>
<dbReference type="PANTHER" id="PTHR43649">
    <property type="entry name" value="ARABINOSE-BINDING PROTEIN-RELATED"/>
    <property type="match status" value="1"/>
</dbReference>
<dbReference type="SUPFAM" id="SSF53850">
    <property type="entry name" value="Periplasmic binding protein-like II"/>
    <property type="match status" value="1"/>
</dbReference>
<dbReference type="EMBL" id="WHOA01000205">
    <property type="protein sequence ID" value="NOU75374.1"/>
    <property type="molecule type" value="Genomic_DNA"/>
</dbReference>
<sequence>MISIKKALLGSLAVTLLLSGCSDDKSSTKPVETGTAAPSSKKLTLSWFIVADSNAQLPSVDKDFVKKTIEQKFNVELKLQHMNFTTDYQSKVNLLITSSQSPDMFFMGGRESNQYVLDKVAADMSKYVNPQVMPNYFKYWTNPTELKQYQVHGAFARAPVPFARTQYASYYIRKDWLDKLNLKVPENYNQMIEVMKAFTSNDPDGNGKNDTYGLSAAGNGANFVRDFPAWYEYGRPAGFVLEGDKFIDSASDMKVQNILEDTKKLLAMKVVDPDWYLNKTGQNIEKAAQGKVGIIWSANRDIAFDNSPNSVQKKTIDVTGVKTADWQPFHPWANAGVSSEAVPGIPFLFSAKAPEENIQRSAQIMDWLFGEEGFLLSKYGQEGVHYKKEGSKITLISDAYKKDIIDNGNFLKIYGAFTPDEPFVMKLDVINPNETDRDRKIVDKVRTYKYIPSPGTSLTPPQGFDLAAFRAKMNAYHAKILFEEKDASNWPKYREELINKYHGKEIFENYAKQVSDALGKPYTYVSANP</sequence>
<dbReference type="RefSeq" id="WP_171646940.1">
    <property type="nucleotide sequence ID" value="NZ_WHOA01000205.1"/>
</dbReference>
<keyword evidence="3" id="KW-1185">Reference proteome</keyword>
<reference evidence="2 3" key="1">
    <citation type="submission" date="2019-10" db="EMBL/GenBank/DDBJ databases">
        <title>Description of Paenibacillus terrestris sp. nov.</title>
        <authorList>
            <person name="Carlier A."/>
            <person name="Qi S."/>
        </authorList>
    </citation>
    <scope>NUCLEOTIDE SEQUENCE [LARGE SCALE GENOMIC DNA]</scope>
    <source>
        <strain evidence="2 3">LMG 31458</strain>
    </source>
</reference>
<dbReference type="Gene3D" id="3.40.190.10">
    <property type="entry name" value="Periplasmic binding protein-like II"/>
    <property type="match status" value="2"/>
</dbReference>
<dbReference type="InterPro" id="IPR050490">
    <property type="entry name" value="Bact_solute-bd_prot1"/>
</dbReference>
<gene>
    <name evidence="2" type="ORF">GC098_29000</name>
</gene>
<dbReference type="Proteomes" id="UP000616779">
    <property type="component" value="Unassembled WGS sequence"/>
</dbReference>
<name>A0ABX1Y445_9BACL</name>
<dbReference type="PANTHER" id="PTHR43649:SF33">
    <property type="entry name" value="POLYGALACTURONAN_RHAMNOGALACTURONAN-BINDING PROTEIN YTCQ"/>
    <property type="match status" value="1"/>
</dbReference>
<protein>
    <submittedName>
        <fullName evidence="2">Extracellular solute-binding protein</fullName>
    </submittedName>
</protein>
<accession>A0ABX1Y445</accession>